<evidence type="ECO:0000313" key="3">
    <source>
        <dbReference type="Proteomes" id="UP000007801"/>
    </source>
</evidence>
<dbReference type="PANTHER" id="PTHR21253">
    <property type="entry name" value="F-BOX ONLY PROTEIN 11-RELATED"/>
    <property type="match status" value="1"/>
</dbReference>
<organism evidence="2 3">
    <name type="scientific">Drosophila ananassae</name>
    <name type="common">Fruit fly</name>
    <dbReference type="NCBI Taxonomy" id="7217"/>
    <lineage>
        <taxon>Eukaryota</taxon>
        <taxon>Metazoa</taxon>
        <taxon>Ecdysozoa</taxon>
        <taxon>Arthropoda</taxon>
        <taxon>Hexapoda</taxon>
        <taxon>Insecta</taxon>
        <taxon>Pterygota</taxon>
        <taxon>Neoptera</taxon>
        <taxon>Endopterygota</taxon>
        <taxon>Diptera</taxon>
        <taxon>Brachycera</taxon>
        <taxon>Muscomorpha</taxon>
        <taxon>Ephydroidea</taxon>
        <taxon>Drosophilidae</taxon>
        <taxon>Drosophila</taxon>
        <taxon>Sophophora</taxon>
    </lineage>
</organism>
<sequence length="357" mass="42086">MRGWVLIFFSFQLLHLVVPQVESNHTKLNHAVDRVISRRKRFVLFPPGSNLKFTGQLSKGLISAYPRGVSMNIEQACYYPVPSKREDVYPKRYRQRTTTTEKPKTTTEPTYVWIPGTNWRFKATPVKKPNPIRLHHRIDERPHISSYSDPAKWAHWSKYGQRYENWSPANQNYQKYSQPGQWSKWTTKSPQWAKYPSYPKRWHRSADGEYFDPEVEPYADVRSSNSLSFEEPFDPDLTPHHPPHYPELGHVDDWRHYNGHRDRRQLFEHFEGFSNILGIDGKACVLRAICDSKRLLLPKGYSMLQDIVRLVFTFPTITGVEDDYSRIMKMNADDCDRHFRDSCKLNILAWLLGGKWN</sequence>
<gene>
    <name evidence="2" type="primary">Dana\GF20748</name>
    <name evidence="2" type="synonym">dana_GLEANR_3993</name>
    <name evidence="2" type="ORF">GF20748</name>
</gene>
<dbReference type="HOGENOM" id="CLU_067914_0_0_1"/>
<evidence type="ECO:0000313" key="2">
    <source>
        <dbReference type="EMBL" id="EDV34018.1"/>
    </source>
</evidence>
<dbReference type="OrthoDB" id="8180611at2759"/>
<dbReference type="GeneID" id="6503440"/>
<reference evidence="2 3" key="1">
    <citation type="journal article" date="2007" name="Nature">
        <title>Evolution of genes and genomes on the Drosophila phylogeny.</title>
        <authorList>
            <consortium name="Drosophila 12 Genomes Consortium"/>
            <person name="Clark A.G."/>
            <person name="Eisen M.B."/>
            <person name="Smith D.R."/>
            <person name="Bergman C.M."/>
            <person name="Oliver B."/>
            <person name="Markow T.A."/>
            <person name="Kaufman T.C."/>
            <person name="Kellis M."/>
            <person name="Gelbart W."/>
            <person name="Iyer V.N."/>
            <person name="Pollard D.A."/>
            <person name="Sackton T.B."/>
            <person name="Larracuente A.M."/>
            <person name="Singh N.D."/>
            <person name="Abad J.P."/>
            <person name="Abt D.N."/>
            <person name="Adryan B."/>
            <person name="Aguade M."/>
            <person name="Akashi H."/>
            <person name="Anderson W.W."/>
            <person name="Aquadro C.F."/>
            <person name="Ardell D.H."/>
            <person name="Arguello R."/>
            <person name="Artieri C.G."/>
            <person name="Barbash D.A."/>
            <person name="Barker D."/>
            <person name="Barsanti P."/>
            <person name="Batterham P."/>
            <person name="Batzoglou S."/>
            <person name="Begun D."/>
            <person name="Bhutkar A."/>
            <person name="Blanco E."/>
            <person name="Bosak S.A."/>
            <person name="Bradley R.K."/>
            <person name="Brand A.D."/>
            <person name="Brent M.R."/>
            <person name="Brooks A.N."/>
            <person name="Brown R.H."/>
            <person name="Butlin R.K."/>
            <person name="Caggese C."/>
            <person name="Calvi B.R."/>
            <person name="Bernardo de Carvalho A."/>
            <person name="Caspi A."/>
            <person name="Castrezana S."/>
            <person name="Celniker S.E."/>
            <person name="Chang J.L."/>
            <person name="Chapple C."/>
            <person name="Chatterji S."/>
            <person name="Chinwalla A."/>
            <person name="Civetta A."/>
            <person name="Clifton S.W."/>
            <person name="Comeron J.M."/>
            <person name="Costello J.C."/>
            <person name="Coyne J.A."/>
            <person name="Daub J."/>
            <person name="David R.G."/>
            <person name="Delcher A.L."/>
            <person name="Delehaunty K."/>
            <person name="Do C.B."/>
            <person name="Ebling H."/>
            <person name="Edwards K."/>
            <person name="Eickbush T."/>
            <person name="Evans J.D."/>
            <person name="Filipski A."/>
            <person name="Findeiss S."/>
            <person name="Freyhult E."/>
            <person name="Fulton L."/>
            <person name="Fulton R."/>
            <person name="Garcia A.C."/>
            <person name="Gardiner A."/>
            <person name="Garfield D.A."/>
            <person name="Garvin B.E."/>
            <person name="Gibson G."/>
            <person name="Gilbert D."/>
            <person name="Gnerre S."/>
            <person name="Godfrey J."/>
            <person name="Good R."/>
            <person name="Gotea V."/>
            <person name="Gravely B."/>
            <person name="Greenberg A.J."/>
            <person name="Griffiths-Jones S."/>
            <person name="Gross S."/>
            <person name="Guigo R."/>
            <person name="Gustafson E.A."/>
            <person name="Haerty W."/>
            <person name="Hahn M.W."/>
            <person name="Halligan D.L."/>
            <person name="Halpern A.L."/>
            <person name="Halter G.M."/>
            <person name="Han M.V."/>
            <person name="Heger A."/>
            <person name="Hillier L."/>
            <person name="Hinrichs A.S."/>
            <person name="Holmes I."/>
            <person name="Hoskins R.A."/>
            <person name="Hubisz M.J."/>
            <person name="Hultmark D."/>
            <person name="Huntley M.A."/>
            <person name="Jaffe D.B."/>
            <person name="Jagadeeshan S."/>
            <person name="Jeck W.R."/>
            <person name="Johnson J."/>
            <person name="Jones C.D."/>
            <person name="Jordan W.C."/>
            <person name="Karpen G.H."/>
            <person name="Kataoka E."/>
            <person name="Keightley P.D."/>
            <person name="Kheradpour P."/>
            <person name="Kirkness E.F."/>
            <person name="Koerich L.B."/>
            <person name="Kristiansen K."/>
            <person name="Kudrna D."/>
            <person name="Kulathinal R.J."/>
            <person name="Kumar S."/>
            <person name="Kwok R."/>
            <person name="Lander E."/>
            <person name="Langley C.H."/>
            <person name="Lapoint R."/>
            <person name="Lazzaro B.P."/>
            <person name="Lee S.J."/>
            <person name="Levesque L."/>
            <person name="Li R."/>
            <person name="Lin C.F."/>
            <person name="Lin M.F."/>
            <person name="Lindblad-Toh K."/>
            <person name="Llopart A."/>
            <person name="Long M."/>
            <person name="Low L."/>
            <person name="Lozovsky E."/>
            <person name="Lu J."/>
            <person name="Luo M."/>
            <person name="Machado C.A."/>
            <person name="Makalowski W."/>
            <person name="Marzo M."/>
            <person name="Matsuda M."/>
            <person name="Matzkin L."/>
            <person name="McAllister B."/>
            <person name="McBride C.S."/>
            <person name="McKernan B."/>
            <person name="McKernan K."/>
            <person name="Mendez-Lago M."/>
            <person name="Minx P."/>
            <person name="Mollenhauer M.U."/>
            <person name="Montooth K."/>
            <person name="Mount S.M."/>
            <person name="Mu X."/>
            <person name="Myers E."/>
            <person name="Negre B."/>
            <person name="Newfeld S."/>
            <person name="Nielsen R."/>
            <person name="Noor M.A."/>
            <person name="O'Grady P."/>
            <person name="Pachter L."/>
            <person name="Papaceit M."/>
            <person name="Parisi M.J."/>
            <person name="Parisi M."/>
            <person name="Parts L."/>
            <person name="Pedersen J.S."/>
            <person name="Pesole G."/>
            <person name="Phillippy A.M."/>
            <person name="Ponting C.P."/>
            <person name="Pop M."/>
            <person name="Porcelli D."/>
            <person name="Powell J.R."/>
            <person name="Prohaska S."/>
            <person name="Pruitt K."/>
            <person name="Puig M."/>
            <person name="Quesneville H."/>
            <person name="Ram K.R."/>
            <person name="Rand D."/>
            <person name="Rasmussen M.D."/>
            <person name="Reed L.K."/>
            <person name="Reenan R."/>
            <person name="Reily A."/>
            <person name="Remington K.A."/>
            <person name="Rieger T.T."/>
            <person name="Ritchie M.G."/>
            <person name="Robin C."/>
            <person name="Rogers Y.H."/>
            <person name="Rohde C."/>
            <person name="Rozas J."/>
            <person name="Rubenfield M.J."/>
            <person name="Ruiz A."/>
            <person name="Russo S."/>
            <person name="Salzberg S.L."/>
            <person name="Sanchez-Gracia A."/>
            <person name="Saranga D.J."/>
            <person name="Sato H."/>
            <person name="Schaeffer S.W."/>
            <person name="Schatz M.C."/>
            <person name="Schlenke T."/>
            <person name="Schwartz R."/>
            <person name="Segarra C."/>
            <person name="Singh R.S."/>
            <person name="Sirot L."/>
            <person name="Sirota M."/>
            <person name="Sisneros N.B."/>
            <person name="Smith C.D."/>
            <person name="Smith T.F."/>
            <person name="Spieth J."/>
            <person name="Stage D.E."/>
            <person name="Stark A."/>
            <person name="Stephan W."/>
            <person name="Strausberg R.L."/>
            <person name="Strempel S."/>
            <person name="Sturgill D."/>
            <person name="Sutton G."/>
            <person name="Sutton G.G."/>
            <person name="Tao W."/>
            <person name="Teichmann S."/>
            <person name="Tobari Y.N."/>
            <person name="Tomimura Y."/>
            <person name="Tsolas J.M."/>
            <person name="Valente V.L."/>
            <person name="Venter E."/>
            <person name="Venter J.C."/>
            <person name="Vicario S."/>
            <person name="Vieira F.G."/>
            <person name="Vilella A.J."/>
            <person name="Villasante A."/>
            <person name="Walenz B."/>
            <person name="Wang J."/>
            <person name="Wasserman M."/>
            <person name="Watts T."/>
            <person name="Wilson D."/>
            <person name="Wilson R.K."/>
            <person name="Wing R.A."/>
            <person name="Wolfner M.F."/>
            <person name="Wong A."/>
            <person name="Wong G.K."/>
            <person name="Wu C.I."/>
            <person name="Wu G."/>
            <person name="Yamamoto D."/>
            <person name="Yang H.P."/>
            <person name="Yang S.P."/>
            <person name="Yorke J.A."/>
            <person name="Yoshida K."/>
            <person name="Zdobnov E."/>
            <person name="Zhang P."/>
            <person name="Zhang Y."/>
            <person name="Zimin A.V."/>
            <person name="Baldwin J."/>
            <person name="Abdouelleil A."/>
            <person name="Abdulkadir J."/>
            <person name="Abebe A."/>
            <person name="Abera B."/>
            <person name="Abreu J."/>
            <person name="Acer S.C."/>
            <person name="Aftuck L."/>
            <person name="Alexander A."/>
            <person name="An P."/>
            <person name="Anderson E."/>
            <person name="Anderson S."/>
            <person name="Arachi H."/>
            <person name="Azer M."/>
            <person name="Bachantsang P."/>
            <person name="Barry A."/>
            <person name="Bayul T."/>
            <person name="Berlin A."/>
            <person name="Bessette D."/>
            <person name="Bloom T."/>
            <person name="Blye J."/>
            <person name="Boguslavskiy L."/>
            <person name="Bonnet C."/>
            <person name="Boukhgalter B."/>
            <person name="Bourzgui I."/>
            <person name="Brown A."/>
            <person name="Cahill P."/>
            <person name="Channer S."/>
            <person name="Cheshatsang Y."/>
            <person name="Chuda L."/>
            <person name="Citroen M."/>
            <person name="Collymore A."/>
            <person name="Cooke P."/>
            <person name="Costello M."/>
            <person name="D'Aco K."/>
            <person name="Daza R."/>
            <person name="De Haan G."/>
            <person name="DeGray S."/>
            <person name="DeMaso C."/>
            <person name="Dhargay N."/>
            <person name="Dooley K."/>
            <person name="Dooley E."/>
            <person name="Doricent M."/>
            <person name="Dorje P."/>
            <person name="Dorjee K."/>
            <person name="Dupes A."/>
            <person name="Elong R."/>
            <person name="Falk J."/>
            <person name="Farina A."/>
            <person name="Faro S."/>
            <person name="Ferguson D."/>
            <person name="Fisher S."/>
            <person name="Foley C.D."/>
            <person name="Franke A."/>
            <person name="Friedrich D."/>
            <person name="Gadbois L."/>
            <person name="Gearin G."/>
            <person name="Gearin C.R."/>
            <person name="Giannoukos G."/>
            <person name="Goode T."/>
            <person name="Graham J."/>
            <person name="Grandbois E."/>
            <person name="Grewal S."/>
            <person name="Gyaltsen K."/>
            <person name="Hafez N."/>
            <person name="Hagos B."/>
            <person name="Hall J."/>
            <person name="Henson C."/>
            <person name="Hollinger A."/>
            <person name="Honan T."/>
            <person name="Huard M.D."/>
            <person name="Hughes L."/>
            <person name="Hurhula B."/>
            <person name="Husby M.E."/>
            <person name="Kamat A."/>
            <person name="Kanga B."/>
            <person name="Kashin S."/>
            <person name="Khazanovich D."/>
            <person name="Kisner P."/>
            <person name="Lance K."/>
            <person name="Lara M."/>
            <person name="Lee W."/>
            <person name="Lennon N."/>
            <person name="Letendre F."/>
            <person name="LeVine R."/>
            <person name="Lipovsky A."/>
            <person name="Liu X."/>
            <person name="Liu J."/>
            <person name="Liu S."/>
            <person name="Lokyitsang T."/>
            <person name="Lokyitsang Y."/>
            <person name="Lubonja R."/>
            <person name="Lui A."/>
            <person name="MacDonald P."/>
            <person name="Magnisalis V."/>
            <person name="Maru K."/>
            <person name="Matthews C."/>
            <person name="McCusker W."/>
            <person name="McDonough S."/>
            <person name="Mehta T."/>
            <person name="Meldrim J."/>
            <person name="Meneus L."/>
            <person name="Mihai O."/>
            <person name="Mihalev A."/>
            <person name="Mihova T."/>
            <person name="Mittelman R."/>
            <person name="Mlenga V."/>
            <person name="Montmayeur A."/>
            <person name="Mulrain L."/>
            <person name="Navidi A."/>
            <person name="Naylor J."/>
            <person name="Negash T."/>
            <person name="Nguyen T."/>
            <person name="Nguyen N."/>
            <person name="Nicol R."/>
            <person name="Norbu C."/>
            <person name="Norbu N."/>
            <person name="Novod N."/>
            <person name="O'Neill B."/>
            <person name="Osman S."/>
            <person name="Markiewicz E."/>
            <person name="Oyono O.L."/>
            <person name="Patti C."/>
            <person name="Phunkhang P."/>
            <person name="Pierre F."/>
            <person name="Priest M."/>
            <person name="Raghuraman S."/>
            <person name="Rege F."/>
            <person name="Reyes R."/>
            <person name="Rise C."/>
            <person name="Rogov P."/>
            <person name="Ross K."/>
            <person name="Ryan E."/>
            <person name="Settipalli S."/>
            <person name="Shea T."/>
            <person name="Sherpa N."/>
            <person name="Shi L."/>
            <person name="Shih D."/>
            <person name="Sparrow T."/>
            <person name="Spaulding J."/>
            <person name="Stalker J."/>
            <person name="Stange-Thomann N."/>
            <person name="Stavropoulos S."/>
            <person name="Stone C."/>
            <person name="Strader C."/>
            <person name="Tesfaye S."/>
            <person name="Thomson T."/>
            <person name="Thoulutsang Y."/>
            <person name="Thoulutsang D."/>
            <person name="Topham K."/>
            <person name="Topping I."/>
            <person name="Tsamla T."/>
            <person name="Vassiliev H."/>
            <person name="Vo A."/>
            <person name="Wangchuk T."/>
            <person name="Wangdi T."/>
            <person name="Weiand M."/>
            <person name="Wilkinson J."/>
            <person name="Wilson A."/>
            <person name="Yadav S."/>
            <person name="Young G."/>
            <person name="Yu Q."/>
            <person name="Zembek L."/>
            <person name="Zhong D."/>
            <person name="Zimmer A."/>
            <person name="Zwirko Z."/>
            <person name="Jaffe D.B."/>
            <person name="Alvarez P."/>
            <person name="Brockman W."/>
            <person name="Butler J."/>
            <person name="Chin C."/>
            <person name="Gnerre S."/>
            <person name="Grabherr M."/>
            <person name="Kleber M."/>
            <person name="Mauceli E."/>
            <person name="MacCallum I."/>
        </authorList>
    </citation>
    <scope>NUCLEOTIDE SEQUENCE [LARGE SCALE GENOMIC DNA]</scope>
    <source>
        <strain evidence="3">Tucson 14024-0371.13</strain>
    </source>
</reference>
<keyword evidence="3" id="KW-1185">Reference proteome</keyword>
<protein>
    <submittedName>
        <fullName evidence="2">Uncharacterized protein</fullName>
    </submittedName>
</protein>
<keyword evidence="1" id="KW-0732">Signal</keyword>
<dbReference type="AlphaFoldDB" id="B3N1P9"/>
<dbReference type="PANTHER" id="PTHR21253:SF0">
    <property type="entry name" value="F-BOX ONLY PROTEIN 11-RELATED"/>
    <property type="match status" value="1"/>
</dbReference>
<dbReference type="PhylomeDB" id="B3N1P9"/>
<dbReference type="SMART" id="SM00718">
    <property type="entry name" value="DM4_12"/>
    <property type="match status" value="1"/>
</dbReference>
<dbReference type="InterPro" id="IPR006631">
    <property type="entry name" value="DM4_12"/>
</dbReference>
<proteinExistence type="predicted"/>
<dbReference type="OMA" id="NRTELNH"/>
<dbReference type="EMBL" id="CH902661">
    <property type="protein sequence ID" value="EDV34018.1"/>
    <property type="molecule type" value="Genomic_DNA"/>
</dbReference>
<dbReference type="InParanoid" id="B3N1P9"/>
<name>B3N1P9_DROAN</name>
<feature type="signal peptide" evidence="1">
    <location>
        <begin position="1"/>
        <end position="19"/>
    </location>
</feature>
<evidence type="ECO:0000256" key="1">
    <source>
        <dbReference type="SAM" id="SignalP"/>
    </source>
</evidence>
<dbReference type="eggNOG" id="ENOG502T972">
    <property type="taxonomic scope" value="Eukaryota"/>
</dbReference>
<dbReference type="Pfam" id="PF07841">
    <property type="entry name" value="DM4_12"/>
    <property type="match status" value="1"/>
</dbReference>
<accession>B3N1P9</accession>
<feature type="chain" id="PRO_5002791482" evidence="1">
    <location>
        <begin position="20"/>
        <end position="357"/>
    </location>
</feature>
<dbReference type="Proteomes" id="UP000007801">
    <property type="component" value="Unassembled WGS sequence"/>
</dbReference>
<dbReference type="KEGG" id="dan:6503440"/>